<gene>
    <name evidence="1" type="ORF">ERS852511_03503</name>
</gene>
<accession>A0A174RT76</accession>
<dbReference type="InterPro" id="IPR022289">
    <property type="entry name" value="PRTRC_protein-C"/>
</dbReference>
<dbReference type="RefSeq" id="WP_055300447.1">
    <property type="nucleotide sequence ID" value="NZ_CZAP01000014.1"/>
</dbReference>
<sequence length="73" mass="8348">MALEIKGMTRSFKFKKGTEYITLQDPDPNISPDMVMSYYSNMYPELTTATVHGPVIREDMTEYEFKTTIGTKG</sequence>
<dbReference type="Proteomes" id="UP000095576">
    <property type="component" value="Unassembled WGS sequence"/>
</dbReference>
<protein>
    <submittedName>
        <fullName evidence="1">ParB-related,ThiF-related cassette, protein C</fullName>
    </submittedName>
</protein>
<dbReference type="AlphaFoldDB" id="A0A174RT76"/>
<dbReference type="EMBL" id="CZAP01000014">
    <property type="protein sequence ID" value="CUP87251.1"/>
    <property type="molecule type" value="Genomic_DNA"/>
</dbReference>
<reference evidence="1 2" key="1">
    <citation type="submission" date="2015-09" db="EMBL/GenBank/DDBJ databases">
        <authorList>
            <consortium name="Pathogen Informatics"/>
        </authorList>
    </citation>
    <scope>NUCLEOTIDE SEQUENCE [LARGE SCALE GENOMIC DNA]</scope>
    <source>
        <strain evidence="1 2">2789STDY5834899</strain>
    </source>
</reference>
<dbReference type="InterPro" id="IPR032866">
    <property type="entry name" value="Prok_Ub"/>
</dbReference>
<dbReference type="NCBIfam" id="TIGR03738">
    <property type="entry name" value="PRTRC_C"/>
    <property type="match status" value="1"/>
</dbReference>
<evidence type="ECO:0000313" key="2">
    <source>
        <dbReference type="Proteomes" id="UP000095576"/>
    </source>
</evidence>
<organism evidence="1 2">
    <name type="scientific">Bacteroides thetaiotaomicron</name>
    <dbReference type="NCBI Taxonomy" id="818"/>
    <lineage>
        <taxon>Bacteria</taxon>
        <taxon>Pseudomonadati</taxon>
        <taxon>Bacteroidota</taxon>
        <taxon>Bacteroidia</taxon>
        <taxon>Bacteroidales</taxon>
        <taxon>Bacteroidaceae</taxon>
        <taxon>Bacteroides</taxon>
    </lineage>
</organism>
<evidence type="ECO:0000313" key="1">
    <source>
        <dbReference type="EMBL" id="CUP87251.1"/>
    </source>
</evidence>
<dbReference type="Pfam" id="PF14454">
    <property type="entry name" value="Prok_Ub"/>
    <property type="match status" value="1"/>
</dbReference>
<name>A0A174RT76_BACT4</name>
<proteinExistence type="predicted"/>